<dbReference type="EMBL" id="JBDJPC010000005">
    <property type="protein sequence ID" value="KAL1501035.1"/>
    <property type="molecule type" value="Genomic_DNA"/>
</dbReference>
<organism evidence="1 2">
    <name type="scientific">Hypothenemus hampei</name>
    <name type="common">Coffee berry borer</name>
    <dbReference type="NCBI Taxonomy" id="57062"/>
    <lineage>
        <taxon>Eukaryota</taxon>
        <taxon>Metazoa</taxon>
        <taxon>Ecdysozoa</taxon>
        <taxon>Arthropoda</taxon>
        <taxon>Hexapoda</taxon>
        <taxon>Insecta</taxon>
        <taxon>Pterygota</taxon>
        <taxon>Neoptera</taxon>
        <taxon>Endopterygota</taxon>
        <taxon>Coleoptera</taxon>
        <taxon>Polyphaga</taxon>
        <taxon>Cucujiformia</taxon>
        <taxon>Curculionidae</taxon>
        <taxon>Scolytinae</taxon>
        <taxon>Hypothenemus</taxon>
    </lineage>
</organism>
<protein>
    <recommendedName>
        <fullName evidence="3">RING-type E3 ubiquitin transferase</fullName>
    </recommendedName>
</protein>
<gene>
    <name evidence="1" type="ORF">ABEB36_006440</name>
</gene>
<evidence type="ECO:0008006" key="3">
    <source>
        <dbReference type="Google" id="ProtNLM"/>
    </source>
</evidence>
<name>A0ABD1EQZ5_HYPHA</name>
<dbReference type="Proteomes" id="UP001566132">
    <property type="component" value="Unassembled WGS sequence"/>
</dbReference>
<reference evidence="1 2" key="1">
    <citation type="submission" date="2024-05" db="EMBL/GenBank/DDBJ databases">
        <title>Genetic variation in Jamaican populations of the coffee berry borer (Hypothenemus hampei).</title>
        <authorList>
            <person name="Errbii M."/>
            <person name="Myrie A."/>
        </authorList>
    </citation>
    <scope>NUCLEOTIDE SEQUENCE [LARGE SCALE GENOMIC DNA]</scope>
    <source>
        <strain evidence="1">JA-Hopewell-2020-01-JO</strain>
        <tissue evidence="1">Whole body</tissue>
    </source>
</reference>
<comment type="caution">
    <text evidence="1">The sequence shown here is derived from an EMBL/GenBank/DDBJ whole genome shotgun (WGS) entry which is preliminary data.</text>
</comment>
<proteinExistence type="predicted"/>
<dbReference type="AlphaFoldDB" id="A0ABD1EQZ5"/>
<sequence length="271" mass="32259">MEQLVPKNRVYIDEELKEEYPTVTLSDNDFSAIHFRTMKNLRPYCFHCGDHNLSYGQKYFWHRCANFKHFYCYYCFDYSLKKYNHTCSADGKPILDECKTIEHLLCRKIKFECQWPECKKIFGGSTLKRHEISCDLQPKRLCPVEKCQWSGRIDEMERDHFKQCHDDECKMILRNVVLKLESDKNYYLYILGRFVLVKYVVTELGEVFEHNFDLQLCKDDKLLMSHGIKPVGLVSVNHTLLKKIEGIDSVKSIRKNVVLFVHFEEPQTFKP</sequence>
<accession>A0ABD1EQZ5</accession>
<dbReference type="SUPFAM" id="SSF49599">
    <property type="entry name" value="TRAF domain-like"/>
    <property type="match status" value="1"/>
</dbReference>
<keyword evidence="2" id="KW-1185">Reference proteome</keyword>
<evidence type="ECO:0000313" key="1">
    <source>
        <dbReference type="EMBL" id="KAL1501035.1"/>
    </source>
</evidence>
<evidence type="ECO:0000313" key="2">
    <source>
        <dbReference type="Proteomes" id="UP001566132"/>
    </source>
</evidence>